<keyword evidence="2" id="KW-1185">Reference proteome</keyword>
<sequence>MDPASPGYGFYGKLITAGDFIRRGFPRDLYEHWDPWLQRGLVVSREQLGETWLSAYLSAPIWRFALAAGVAGDRAWVGAMMPSVDRVGRYFPLTVVAEAPPGASVFSAARAAEPWLQEVEQTLLETLEGEGIDADSLLERLAVPASLSASPAPETSAAEEPPPHLAIQTSARPDSDLIARTMAALLARRQLGAQVSLWWSAGSDRVAAGARLYQGLPAESDFWRLLADDGPAIQP</sequence>
<gene>
    <name evidence="1" type="ORF">CKO40_13545</name>
</gene>
<evidence type="ECO:0000313" key="2">
    <source>
        <dbReference type="Proteomes" id="UP001296776"/>
    </source>
</evidence>
<dbReference type="Gene3D" id="3.40.1730.10">
    <property type="entry name" value="pa0076 domain"/>
    <property type="match status" value="1"/>
</dbReference>
<dbReference type="InterPro" id="IPR017748">
    <property type="entry name" value="TagF"/>
</dbReference>
<dbReference type="Pfam" id="PF09867">
    <property type="entry name" value="TagF_N"/>
    <property type="match status" value="1"/>
</dbReference>
<dbReference type="AlphaFoldDB" id="A0AAJ0XB45"/>
<reference evidence="1" key="2">
    <citation type="journal article" date="2020" name="Microorganisms">
        <title>Osmotic Adaptation and Compatible Solute Biosynthesis of Phototrophic Bacteria as Revealed from Genome Analyses.</title>
        <authorList>
            <person name="Imhoff J.F."/>
            <person name="Rahn T."/>
            <person name="Kunzel S."/>
            <person name="Keller A."/>
            <person name="Neulinger S.C."/>
        </authorList>
    </citation>
    <scope>NUCLEOTIDE SEQUENCE</scope>
    <source>
        <strain evidence="1">DSM 11080</strain>
    </source>
</reference>
<name>A0AAJ0XB45_9GAMM</name>
<dbReference type="NCBIfam" id="TIGR03373">
    <property type="entry name" value="VI_minor_4"/>
    <property type="match status" value="1"/>
</dbReference>
<protein>
    <submittedName>
        <fullName evidence="1">Type VI secretion-associated protein</fullName>
    </submittedName>
</protein>
<comment type="caution">
    <text evidence="1">The sequence shown here is derived from an EMBL/GenBank/DDBJ whole genome shotgun (WGS) entry which is preliminary data.</text>
</comment>
<proteinExistence type="predicted"/>
<evidence type="ECO:0000313" key="1">
    <source>
        <dbReference type="EMBL" id="MBK1705547.1"/>
    </source>
</evidence>
<dbReference type="InterPro" id="IPR038225">
    <property type="entry name" value="TagF_sf"/>
</dbReference>
<dbReference type="RefSeq" id="WP_200346769.1">
    <property type="nucleotide sequence ID" value="NZ_NRSJ01000024.1"/>
</dbReference>
<dbReference type="Proteomes" id="UP001296776">
    <property type="component" value="Unassembled WGS sequence"/>
</dbReference>
<dbReference type="PIRSF" id="PIRSF029287">
    <property type="entry name" value="UCP029287"/>
    <property type="match status" value="1"/>
</dbReference>
<reference evidence="1" key="1">
    <citation type="submission" date="2017-08" db="EMBL/GenBank/DDBJ databases">
        <authorList>
            <person name="Imhoff J.F."/>
            <person name="Rahn T."/>
            <person name="Kuenzel S."/>
            <person name="Neulinger S.C."/>
        </authorList>
    </citation>
    <scope>NUCLEOTIDE SEQUENCE</scope>
    <source>
        <strain evidence="1">DSM 11080</strain>
    </source>
</reference>
<organism evidence="1 2">
    <name type="scientific">Halochromatium glycolicum</name>
    <dbReference type="NCBI Taxonomy" id="85075"/>
    <lineage>
        <taxon>Bacteria</taxon>
        <taxon>Pseudomonadati</taxon>
        <taxon>Pseudomonadota</taxon>
        <taxon>Gammaproteobacteria</taxon>
        <taxon>Chromatiales</taxon>
        <taxon>Chromatiaceae</taxon>
        <taxon>Halochromatium</taxon>
    </lineage>
</organism>
<accession>A0AAJ0XB45</accession>
<dbReference type="EMBL" id="NRSJ01000024">
    <property type="protein sequence ID" value="MBK1705547.1"/>
    <property type="molecule type" value="Genomic_DNA"/>
</dbReference>